<dbReference type="RefSeq" id="XP_024502424.1">
    <property type="nucleotide sequence ID" value="XM_024648446.1"/>
</dbReference>
<organism evidence="1">
    <name type="scientific">Strongyloides ratti</name>
    <name type="common">Parasitic roundworm</name>
    <dbReference type="NCBI Taxonomy" id="34506"/>
    <lineage>
        <taxon>Eukaryota</taxon>
        <taxon>Metazoa</taxon>
        <taxon>Ecdysozoa</taxon>
        <taxon>Nematoda</taxon>
        <taxon>Chromadorea</taxon>
        <taxon>Rhabditida</taxon>
        <taxon>Tylenchina</taxon>
        <taxon>Panagrolaimomorpha</taxon>
        <taxon>Strongyloidoidea</taxon>
        <taxon>Strongyloididae</taxon>
        <taxon>Strongyloides</taxon>
    </lineage>
</organism>
<accession>A0A090L567</accession>
<protein>
    <submittedName>
        <fullName evidence="1 3">Uncharacterized protein</fullName>
    </submittedName>
</protein>
<evidence type="ECO:0000313" key="1">
    <source>
        <dbReference type="EMBL" id="CEF63222.1"/>
    </source>
</evidence>
<dbReference type="AlphaFoldDB" id="A0A090L567"/>
<evidence type="ECO:0000313" key="3">
    <source>
        <dbReference type="WBParaSite" id="SRAE_1000148500.1"/>
    </source>
</evidence>
<dbReference type="EMBL" id="LN609528">
    <property type="protein sequence ID" value="CEF63222.1"/>
    <property type="molecule type" value="Genomic_DNA"/>
</dbReference>
<dbReference type="WBParaSite" id="SRAE_1000148500.1">
    <property type="protein sequence ID" value="SRAE_1000148500.1"/>
    <property type="gene ID" value="WBGene00258092"/>
</dbReference>
<dbReference type="Proteomes" id="UP000035682">
    <property type="component" value="Unplaced"/>
</dbReference>
<evidence type="ECO:0000313" key="2">
    <source>
        <dbReference type="Proteomes" id="UP000035682"/>
    </source>
</evidence>
<sequence length="87" mass="9636">MSSNVSNGGITFNNTLNKEIRSLENKLIKSQETNDKKNVTNTTLPSLPSTIIIKGDNEKIQDNNSCCCIHELLSNDPILKTQVCNLM</sequence>
<gene>
    <name evidence="1 3 4" type="ORF">SRAE_1000148500</name>
</gene>
<keyword evidence="2" id="KW-1185">Reference proteome</keyword>
<proteinExistence type="predicted"/>
<name>A0A090L567_STRRB</name>
<dbReference type="CTD" id="36375587"/>
<evidence type="ECO:0000313" key="4">
    <source>
        <dbReference type="WormBase" id="SRAE_1000148500"/>
    </source>
</evidence>
<dbReference type="WormBase" id="SRAE_1000148500">
    <property type="protein sequence ID" value="SRP07614"/>
    <property type="gene ID" value="WBGene00258092"/>
</dbReference>
<reference evidence="3" key="2">
    <citation type="submission" date="2020-12" db="UniProtKB">
        <authorList>
            <consortium name="WormBaseParasite"/>
        </authorList>
    </citation>
    <scope>IDENTIFICATION</scope>
</reference>
<dbReference type="GeneID" id="36375587"/>
<reference evidence="1 2" key="1">
    <citation type="submission" date="2014-09" db="EMBL/GenBank/DDBJ databases">
        <authorList>
            <person name="Martin A.A."/>
        </authorList>
    </citation>
    <scope>NUCLEOTIDE SEQUENCE</scope>
    <source>
        <strain evidence="2">ED321</strain>
        <strain evidence="1">ED321 Heterogonic</strain>
    </source>
</reference>